<evidence type="ECO:0000256" key="6">
    <source>
        <dbReference type="ARBA" id="ARBA00023136"/>
    </source>
</evidence>
<comment type="subcellular location">
    <subcellularLocation>
        <location evidence="1">Membrane</location>
        <topology evidence="1">Multi-pass membrane protein</topology>
    </subcellularLocation>
</comment>
<protein>
    <submittedName>
        <fullName evidence="12">Tandem pore domain K+ channel</fullName>
    </submittedName>
</protein>
<dbReference type="PRINTS" id="PR01333">
    <property type="entry name" value="2POREKCHANEL"/>
</dbReference>
<dbReference type="GeneID" id="6072429"/>
<evidence type="ECO:0000259" key="11">
    <source>
        <dbReference type="Pfam" id="PF07885"/>
    </source>
</evidence>
<dbReference type="SUPFAM" id="SSF81324">
    <property type="entry name" value="Voltage-gated potassium channels"/>
    <property type="match status" value="2"/>
</dbReference>
<keyword evidence="6 10" id="KW-0472">Membrane</keyword>
<dbReference type="PANTHER" id="PTHR11003:SF291">
    <property type="entry name" value="IP11374P"/>
    <property type="match status" value="1"/>
</dbReference>
<feature type="transmembrane region" description="Helical" evidence="10">
    <location>
        <begin position="157"/>
        <end position="175"/>
    </location>
</feature>
<dbReference type="EMBL" id="DS547094">
    <property type="protein sequence ID" value="EDR12585.1"/>
    <property type="molecule type" value="Genomic_DNA"/>
</dbReference>
<dbReference type="PROSITE" id="PS50096">
    <property type="entry name" value="IQ"/>
    <property type="match status" value="1"/>
</dbReference>
<feature type="transmembrane region" description="Helical" evidence="10">
    <location>
        <begin position="222"/>
        <end position="242"/>
    </location>
</feature>
<reference evidence="12 13" key="1">
    <citation type="journal article" date="2008" name="Nature">
        <title>The genome of Laccaria bicolor provides insights into mycorrhizal symbiosis.</title>
        <authorList>
            <person name="Martin F."/>
            <person name="Aerts A."/>
            <person name="Ahren D."/>
            <person name="Brun A."/>
            <person name="Danchin E.G.J."/>
            <person name="Duchaussoy F."/>
            <person name="Gibon J."/>
            <person name="Kohler A."/>
            <person name="Lindquist E."/>
            <person name="Pereda V."/>
            <person name="Salamov A."/>
            <person name="Shapiro H.J."/>
            <person name="Wuyts J."/>
            <person name="Blaudez D."/>
            <person name="Buee M."/>
            <person name="Brokstein P."/>
            <person name="Canbaeck B."/>
            <person name="Cohen D."/>
            <person name="Courty P.E."/>
            <person name="Coutinho P.M."/>
            <person name="Delaruelle C."/>
            <person name="Detter J.C."/>
            <person name="Deveau A."/>
            <person name="DiFazio S."/>
            <person name="Duplessis S."/>
            <person name="Fraissinet-Tachet L."/>
            <person name="Lucic E."/>
            <person name="Frey-Klett P."/>
            <person name="Fourrey C."/>
            <person name="Feussner I."/>
            <person name="Gay G."/>
            <person name="Grimwood J."/>
            <person name="Hoegger P.J."/>
            <person name="Jain P."/>
            <person name="Kilaru S."/>
            <person name="Labbe J."/>
            <person name="Lin Y.C."/>
            <person name="Legue V."/>
            <person name="Le Tacon F."/>
            <person name="Marmeisse R."/>
            <person name="Melayah D."/>
            <person name="Montanini B."/>
            <person name="Muratet M."/>
            <person name="Nehls U."/>
            <person name="Niculita-Hirzel H."/>
            <person name="Oudot-Le Secq M.P."/>
            <person name="Peter M."/>
            <person name="Quesneville H."/>
            <person name="Rajashekar B."/>
            <person name="Reich M."/>
            <person name="Rouhier N."/>
            <person name="Schmutz J."/>
            <person name="Yin T."/>
            <person name="Chalot M."/>
            <person name="Henrissat B."/>
            <person name="Kuees U."/>
            <person name="Lucas S."/>
            <person name="Van de Peer Y."/>
            <person name="Podila G.K."/>
            <person name="Polle A."/>
            <person name="Pukkila P.J."/>
            <person name="Richardson P.M."/>
            <person name="Rouze P."/>
            <person name="Sanders I.R."/>
            <person name="Stajich J.E."/>
            <person name="Tunlid A."/>
            <person name="Tuskan G."/>
            <person name="Grigoriev I.V."/>
        </authorList>
    </citation>
    <scope>NUCLEOTIDE SEQUENCE [LARGE SCALE GENOMIC DNA]</scope>
    <source>
        <strain evidence="13">S238N-H82 / ATCC MYA-4686</strain>
    </source>
</reference>
<evidence type="ECO:0000256" key="5">
    <source>
        <dbReference type="ARBA" id="ARBA00023065"/>
    </source>
</evidence>
<dbReference type="OrthoDB" id="297496at2759"/>
<evidence type="ECO:0000313" key="13">
    <source>
        <dbReference type="Proteomes" id="UP000001194"/>
    </source>
</evidence>
<gene>
    <name evidence="12" type="ORF">LACBIDRAFT_292658</name>
</gene>
<evidence type="ECO:0000256" key="8">
    <source>
        <dbReference type="RuleBase" id="RU003857"/>
    </source>
</evidence>
<feature type="transmembrane region" description="Helical" evidence="10">
    <location>
        <begin position="584"/>
        <end position="601"/>
    </location>
</feature>
<keyword evidence="13" id="KW-1185">Reference proteome</keyword>
<feature type="domain" description="Potassium channel" evidence="11">
    <location>
        <begin position="565"/>
        <end position="635"/>
    </location>
</feature>
<dbReference type="Gene3D" id="1.10.287.70">
    <property type="match status" value="2"/>
</dbReference>
<feature type="region of interest" description="Disordered" evidence="9">
    <location>
        <begin position="457"/>
        <end position="477"/>
    </location>
</feature>
<dbReference type="AlphaFoldDB" id="B0CZA9"/>
<keyword evidence="4 10" id="KW-1133">Transmembrane helix</keyword>
<dbReference type="KEGG" id="lbc:LACBIDRAFT_292658"/>
<proteinExistence type="inferred from homology"/>
<name>B0CZA9_LACBS</name>
<evidence type="ECO:0000256" key="4">
    <source>
        <dbReference type="ARBA" id="ARBA00022989"/>
    </source>
</evidence>
<evidence type="ECO:0000256" key="10">
    <source>
        <dbReference type="SAM" id="Phobius"/>
    </source>
</evidence>
<evidence type="ECO:0000256" key="1">
    <source>
        <dbReference type="ARBA" id="ARBA00004141"/>
    </source>
</evidence>
<dbReference type="Proteomes" id="UP000001194">
    <property type="component" value="Unassembled WGS sequence"/>
</dbReference>
<dbReference type="GO" id="GO:0022841">
    <property type="term" value="F:potassium ion leak channel activity"/>
    <property type="evidence" value="ECO:0007669"/>
    <property type="project" value="TreeGrafter"/>
</dbReference>
<keyword evidence="7 8" id="KW-0407">Ion channel</keyword>
<dbReference type="GO" id="GO:0005886">
    <property type="term" value="C:plasma membrane"/>
    <property type="evidence" value="ECO:0007669"/>
    <property type="project" value="TreeGrafter"/>
</dbReference>
<keyword evidence="3 8" id="KW-0812">Transmembrane</keyword>
<organism evidence="13">
    <name type="scientific">Laccaria bicolor (strain S238N-H82 / ATCC MYA-4686)</name>
    <name type="common">Bicoloured deceiver</name>
    <name type="synonym">Laccaria laccata var. bicolor</name>
    <dbReference type="NCBI Taxonomy" id="486041"/>
    <lineage>
        <taxon>Eukaryota</taxon>
        <taxon>Fungi</taxon>
        <taxon>Dikarya</taxon>
        <taxon>Basidiomycota</taxon>
        <taxon>Agaricomycotina</taxon>
        <taxon>Agaricomycetes</taxon>
        <taxon>Agaricomycetidae</taxon>
        <taxon>Agaricales</taxon>
        <taxon>Agaricineae</taxon>
        <taxon>Hydnangiaceae</taxon>
        <taxon>Laccaria</taxon>
    </lineage>
</organism>
<feature type="transmembrane region" description="Helical" evidence="10">
    <location>
        <begin position="613"/>
        <end position="632"/>
    </location>
</feature>
<evidence type="ECO:0000256" key="3">
    <source>
        <dbReference type="ARBA" id="ARBA00022692"/>
    </source>
</evidence>
<dbReference type="HOGENOM" id="CLU_009214_0_0_1"/>
<dbReference type="InParanoid" id="B0CZA9"/>
<feature type="transmembrane region" description="Helical" evidence="10">
    <location>
        <begin position="554"/>
        <end position="577"/>
    </location>
</feature>
<keyword evidence="5 8" id="KW-0406">Ion transport</keyword>
<feature type="region of interest" description="Disordered" evidence="9">
    <location>
        <begin position="13"/>
        <end position="57"/>
    </location>
</feature>
<feature type="domain" description="Potassium channel" evidence="11">
    <location>
        <begin position="269"/>
        <end position="341"/>
    </location>
</feature>
<evidence type="ECO:0000256" key="9">
    <source>
        <dbReference type="SAM" id="MobiDB-lite"/>
    </source>
</evidence>
<dbReference type="GO" id="GO:0030322">
    <property type="term" value="P:stabilization of membrane potential"/>
    <property type="evidence" value="ECO:0007669"/>
    <property type="project" value="TreeGrafter"/>
</dbReference>
<accession>B0CZA9</accession>
<keyword evidence="2 8" id="KW-0813">Transport</keyword>
<feature type="transmembrane region" description="Helical" evidence="10">
    <location>
        <begin position="187"/>
        <end position="210"/>
    </location>
</feature>
<dbReference type="InterPro" id="IPR013099">
    <property type="entry name" value="K_chnl_dom"/>
</dbReference>
<comment type="similarity">
    <text evidence="8">Belongs to the two pore domain potassium channel (TC 1.A.1.8) family.</text>
</comment>
<feature type="transmembrane region" description="Helical" evidence="10">
    <location>
        <begin position="263"/>
        <end position="282"/>
    </location>
</feature>
<dbReference type="Pfam" id="PF07885">
    <property type="entry name" value="Ion_trans_2"/>
    <property type="match status" value="2"/>
</dbReference>
<evidence type="ECO:0000256" key="2">
    <source>
        <dbReference type="ARBA" id="ARBA00022448"/>
    </source>
</evidence>
<dbReference type="PANTHER" id="PTHR11003">
    <property type="entry name" value="POTASSIUM CHANNEL, SUBFAMILY K"/>
    <property type="match status" value="1"/>
</dbReference>
<feature type="transmembrane region" description="Helical" evidence="10">
    <location>
        <begin position="318"/>
        <end position="337"/>
    </location>
</feature>
<evidence type="ECO:0000313" key="12">
    <source>
        <dbReference type="EMBL" id="EDR12585.1"/>
    </source>
</evidence>
<sequence length="850" mass="94485">MLNLPLPSSITSWLVNSQDPEPVQGSSSVEKPSTDKDTYPPSGVLGATHRTQRSDPLRRFSNYHVEENSGEFSRPKHEHHHHHLGPISWKKLTTLFHPHLVISESSPTYRILPIFSGIVVPFSILLDIPSLSGHWYVRTGPNSETIETRPNPRLLNVAMAVSMAFALFACICLVIRFTERAVKLMTILAIISLTAHDVISIIAVTAFGIGHRDDDGFTYGQSFWMALCATFSSTVTNVTLLIDYAWTKNFSKSGSGLTHKQRSLVIIVIVLLCYIALGALVLSVMMKLNFIDALYLAVVSIETIGFGDLHPSSTASRVVICFYITFGILNLALAVALSREAVLEAVAINLQKRIRGIRTRDRERRINHRWRGAVKWRLRAKRLPIWVEEERNDDEWWKAFCLRSRNDTTWKYTHGGPRHKRLNVEALSLAQLEAAAMEAGAPLASLLPPNFRLSDEDNAAGGWHPSEPVGGGGGTGGSPLTHIRLGRMLALLGNFALAMGHGEHVDHIHTEEEEDSYDDHEDSGSYHGVPLTYTMTMDPDVFDATVEAEEETAFYARLSAAFLLFFMFWLVGSAIFMKTEGWRFGTAVYFCFVAFTTVGYGDLSPSTPAGRSIFVVWALLGVATMTILISILTEAYSINYKSAIRPQGQQPLLSPYINEDNSRQRFHDSRTMVGTSLNFTPTTNQEHPASPISPNSPLTFTPRGQKFSTTAPNGTDILRNNSFIEQDFATPPSAGTSTTLLSPAPIRHNTRTNTINTSNPEHYELGRSIKGKLHALPHHILERVQRARTVVAAGRKENIHKSEPDGDGKHGNRKVEILLSNIERIWTMIINLPIHEIQGLAPKFTTYSDL</sequence>
<evidence type="ECO:0000256" key="7">
    <source>
        <dbReference type="ARBA" id="ARBA00023303"/>
    </source>
</evidence>
<dbReference type="GO" id="GO:0015271">
    <property type="term" value="F:outward rectifier potassium channel activity"/>
    <property type="evidence" value="ECO:0007669"/>
    <property type="project" value="TreeGrafter"/>
</dbReference>
<dbReference type="InterPro" id="IPR003280">
    <property type="entry name" value="2pore_dom_K_chnl"/>
</dbReference>
<feature type="compositionally biased region" description="Polar residues" evidence="9">
    <location>
        <begin position="13"/>
        <end position="31"/>
    </location>
</feature>
<dbReference type="RefSeq" id="XP_001876849.1">
    <property type="nucleotide sequence ID" value="XM_001876814.1"/>
</dbReference>